<gene>
    <name evidence="2" type="ORF">SAMN05216565_1224</name>
</gene>
<keyword evidence="1" id="KW-1133">Transmembrane helix</keyword>
<keyword evidence="1" id="KW-0472">Membrane</keyword>
<keyword evidence="3" id="KW-1185">Reference proteome</keyword>
<evidence type="ECO:0000256" key="1">
    <source>
        <dbReference type="SAM" id="Phobius"/>
    </source>
</evidence>
<dbReference type="STRING" id="930152.SAMN05216565_1224"/>
<accession>A0A1H0X0U7</accession>
<evidence type="ECO:0000313" key="3">
    <source>
        <dbReference type="Proteomes" id="UP000199159"/>
    </source>
</evidence>
<feature type="transmembrane region" description="Helical" evidence="1">
    <location>
        <begin position="97"/>
        <end position="118"/>
    </location>
</feature>
<feature type="transmembrane region" description="Helical" evidence="1">
    <location>
        <begin position="6"/>
        <end position="25"/>
    </location>
</feature>
<sequence length="126" mass="14440">MSIVQILFLLLLWGLPIFIFFNMYLKQDKQEQEEFIKGLKSPSFLFVDGSRVIGMGLFFSGMITSIMLIQHIGAFMLFFGWFAGGIEIWGSSVKRGIIVLSFGVIGAATYYYITVFHFKSIWKKDN</sequence>
<feature type="transmembrane region" description="Helical" evidence="1">
    <location>
        <begin position="72"/>
        <end position="90"/>
    </location>
</feature>
<dbReference type="RefSeq" id="WP_090859717.1">
    <property type="nucleotide sequence ID" value="NZ_FNJU01000022.1"/>
</dbReference>
<name>A0A1H0X0U7_9BACI</name>
<reference evidence="3" key="1">
    <citation type="submission" date="2016-10" db="EMBL/GenBank/DDBJ databases">
        <authorList>
            <person name="Varghese N."/>
            <person name="Submissions S."/>
        </authorList>
    </citation>
    <scope>NUCLEOTIDE SEQUENCE [LARGE SCALE GENOMIC DNA]</scope>
    <source>
        <strain evidence="3">IBRC-M10078</strain>
    </source>
</reference>
<keyword evidence="1" id="KW-0812">Transmembrane</keyword>
<dbReference type="OrthoDB" id="2867769at2"/>
<dbReference type="AlphaFoldDB" id="A0A1H0X0U7"/>
<organism evidence="2 3">
    <name type="scientific">Litchfieldia salsa</name>
    <dbReference type="NCBI Taxonomy" id="930152"/>
    <lineage>
        <taxon>Bacteria</taxon>
        <taxon>Bacillati</taxon>
        <taxon>Bacillota</taxon>
        <taxon>Bacilli</taxon>
        <taxon>Bacillales</taxon>
        <taxon>Bacillaceae</taxon>
        <taxon>Litchfieldia</taxon>
    </lineage>
</organism>
<dbReference type="EMBL" id="FNJU01000022">
    <property type="protein sequence ID" value="SDP96571.1"/>
    <property type="molecule type" value="Genomic_DNA"/>
</dbReference>
<dbReference type="Proteomes" id="UP000199159">
    <property type="component" value="Unassembled WGS sequence"/>
</dbReference>
<evidence type="ECO:0000313" key="2">
    <source>
        <dbReference type="EMBL" id="SDP96571.1"/>
    </source>
</evidence>
<protein>
    <submittedName>
        <fullName evidence="2">Uncharacterized protein</fullName>
    </submittedName>
</protein>
<proteinExistence type="predicted"/>